<keyword evidence="2" id="KW-1185">Reference proteome</keyword>
<evidence type="ECO:0000313" key="2">
    <source>
        <dbReference type="Proteomes" id="UP001057402"/>
    </source>
</evidence>
<protein>
    <submittedName>
        <fullName evidence="1">Uncharacterized protein</fullName>
    </submittedName>
</protein>
<dbReference type="Proteomes" id="UP001057402">
    <property type="component" value="Chromosome 4"/>
</dbReference>
<dbReference type="EMBL" id="CM042883">
    <property type="protein sequence ID" value="KAI4375990.1"/>
    <property type="molecule type" value="Genomic_DNA"/>
</dbReference>
<proteinExistence type="predicted"/>
<accession>A0ACB9RAP8</accession>
<sequence>MFNSEHDASYASSHHMGPRISFSHDFVDSQQQAMAVKHEASHRELPLSTDFQFSVHDHSMIPADEIFCKGKMLPLKNRCSDNGGPRKLTLREELLAEDNSEDSPRFMNSPGRWRDRWSLKRGNFGSKRGDKSEVCLERVLEEKASIFTMTSKK</sequence>
<name>A0ACB9RAP8_9MYRT</name>
<gene>
    <name evidence="1" type="ORF">MLD38_013793</name>
</gene>
<evidence type="ECO:0000313" key="1">
    <source>
        <dbReference type="EMBL" id="KAI4375990.1"/>
    </source>
</evidence>
<organism evidence="1 2">
    <name type="scientific">Melastoma candidum</name>
    <dbReference type="NCBI Taxonomy" id="119954"/>
    <lineage>
        <taxon>Eukaryota</taxon>
        <taxon>Viridiplantae</taxon>
        <taxon>Streptophyta</taxon>
        <taxon>Embryophyta</taxon>
        <taxon>Tracheophyta</taxon>
        <taxon>Spermatophyta</taxon>
        <taxon>Magnoliopsida</taxon>
        <taxon>eudicotyledons</taxon>
        <taxon>Gunneridae</taxon>
        <taxon>Pentapetalae</taxon>
        <taxon>rosids</taxon>
        <taxon>malvids</taxon>
        <taxon>Myrtales</taxon>
        <taxon>Melastomataceae</taxon>
        <taxon>Melastomatoideae</taxon>
        <taxon>Melastomateae</taxon>
        <taxon>Melastoma</taxon>
    </lineage>
</organism>
<reference evidence="2" key="1">
    <citation type="journal article" date="2023" name="Front. Plant Sci.">
        <title>Chromosomal-level genome assembly of Melastoma candidum provides insights into trichome evolution.</title>
        <authorList>
            <person name="Zhong Y."/>
            <person name="Wu W."/>
            <person name="Sun C."/>
            <person name="Zou P."/>
            <person name="Liu Y."/>
            <person name="Dai S."/>
            <person name="Zhou R."/>
        </authorList>
    </citation>
    <scope>NUCLEOTIDE SEQUENCE [LARGE SCALE GENOMIC DNA]</scope>
</reference>
<comment type="caution">
    <text evidence="1">The sequence shown here is derived from an EMBL/GenBank/DDBJ whole genome shotgun (WGS) entry which is preliminary data.</text>
</comment>